<keyword evidence="4" id="KW-1185">Reference proteome</keyword>
<sequence length="202" mass="22128">MSSWERARFIPWSQIPQDGADLSDKKERILRNLQREADKQEKELQQMALDATKNGVSSADETAQEINEFKIPFRWGDLAKNAAFGGTIGAITGSVFGFMDGMNGAGRSDVLMKASNMAKGRFILQGMTRSATVFGVFFGSFHVVKYGLRVAAQPGEWGEIGIAGAISLGTLMSRPALRPSMPYASMLVIMDGVHIVMREFND</sequence>
<evidence type="ECO:0000256" key="1">
    <source>
        <dbReference type="SAM" id="Coils"/>
    </source>
</evidence>
<evidence type="ECO:0000256" key="2">
    <source>
        <dbReference type="SAM" id="Phobius"/>
    </source>
</evidence>
<accession>A0AAD2CRE8</accession>
<dbReference type="AlphaFoldDB" id="A0AAD2CRE8"/>
<reference evidence="3" key="1">
    <citation type="submission" date="2023-08" db="EMBL/GenBank/DDBJ databases">
        <authorList>
            <person name="Audoor S."/>
            <person name="Bilcke G."/>
        </authorList>
    </citation>
    <scope>NUCLEOTIDE SEQUENCE</scope>
</reference>
<organism evidence="3 4">
    <name type="scientific">Cylindrotheca closterium</name>
    <dbReference type="NCBI Taxonomy" id="2856"/>
    <lineage>
        <taxon>Eukaryota</taxon>
        <taxon>Sar</taxon>
        <taxon>Stramenopiles</taxon>
        <taxon>Ochrophyta</taxon>
        <taxon>Bacillariophyta</taxon>
        <taxon>Bacillariophyceae</taxon>
        <taxon>Bacillariophycidae</taxon>
        <taxon>Bacillariales</taxon>
        <taxon>Bacillariaceae</taxon>
        <taxon>Cylindrotheca</taxon>
    </lineage>
</organism>
<name>A0AAD2CRE8_9STRA</name>
<evidence type="ECO:0008006" key="5">
    <source>
        <dbReference type="Google" id="ProtNLM"/>
    </source>
</evidence>
<comment type="caution">
    <text evidence="3">The sequence shown here is derived from an EMBL/GenBank/DDBJ whole genome shotgun (WGS) entry which is preliminary data.</text>
</comment>
<keyword evidence="2" id="KW-1133">Transmembrane helix</keyword>
<keyword evidence="1" id="KW-0175">Coiled coil</keyword>
<keyword evidence="2" id="KW-0472">Membrane</keyword>
<feature type="transmembrane region" description="Helical" evidence="2">
    <location>
        <begin position="122"/>
        <end position="144"/>
    </location>
</feature>
<protein>
    <recommendedName>
        <fullName evidence="5">Mitochondrial import inner membrane translocase subunit TIM22</fullName>
    </recommendedName>
</protein>
<evidence type="ECO:0000313" key="4">
    <source>
        <dbReference type="Proteomes" id="UP001295423"/>
    </source>
</evidence>
<keyword evidence="2" id="KW-0812">Transmembrane</keyword>
<proteinExistence type="predicted"/>
<feature type="coiled-coil region" evidence="1">
    <location>
        <begin position="23"/>
        <end position="50"/>
    </location>
</feature>
<gene>
    <name evidence="3" type="ORF">CYCCA115_LOCUS7048</name>
</gene>
<dbReference type="Proteomes" id="UP001295423">
    <property type="component" value="Unassembled WGS sequence"/>
</dbReference>
<evidence type="ECO:0000313" key="3">
    <source>
        <dbReference type="EMBL" id="CAJ1940450.1"/>
    </source>
</evidence>
<dbReference type="EMBL" id="CAKOGP040000890">
    <property type="protein sequence ID" value="CAJ1940450.1"/>
    <property type="molecule type" value="Genomic_DNA"/>
</dbReference>